<dbReference type="Pfam" id="PF00569">
    <property type="entry name" value="ZZ"/>
    <property type="match status" value="2"/>
</dbReference>
<dbReference type="SMART" id="SM00291">
    <property type="entry name" value="ZnF_ZZ"/>
    <property type="match status" value="2"/>
</dbReference>
<dbReference type="Gene3D" id="3.30.60.90">
    <property type="match status" value="2"/>
</dbReference>
<dbReference type="Pfam" id="PF13905">
    <property type="entry name" value="Thioredoxin_8"/>
    <property type="match status" value="2"/>
</dbReference>
<feature type="domain" description="Thioredoxin" evidence="13">
    <location>
        <begin position="203"/>
        <end position="358"/>
    </location>
</feature>
<organism evidence="14 16">
    <name type="scientific">Didymodactylos carnosus</name>
    <dbReference type="NCBI Taxonomy" id="1234261"/>
    <lineage>
        <taxon>Eukaryota</taxon>
        <taxon>Metazoa</taxon>
        <taxon>Spiralia</taxon>
        <taxon>Gnathifera</taxon>
        <taxon>Rotifera</taxon>
        <taxon>Eurotatoria</taxon>
        <taxon>Bdelloidea</taxon>
        <taxon>Philodinida</taxon>
        <taxon>Philodinidae</taxon>
        <taxon>Didymodactylos</taxon>
    </lineage>
</organism>
<evidence type="ECO:0000256" key="2">
    <source>
        <dbReference type="ARBA" id="ARBA00022723"/>
    </source>
</evidence>
<evidence type="ECO:0000256" key="1">
    <source>
        <dbReference type="ARBA" id="ARBA00012612"/>
    </source>
</evidence>
<keyword evidence="7" id="KW-0520">NAD</keyword>
<dbReference type="AlphaFoldDB" id="A0A8S2D2L1"/>
<evidence type="ECO:0000256" key="7">
    <source>
        <dbReference type="ARBA" id="ARBA00023027"/>
    </source>
</evidence>
<evidence type="ECO:0000313" key="15">
    <source>
        <dbReference type="EMBL" id="CAF3570904.1"/>
    </source>
</evidence>
<keyword evidence="2" id="KW-0479">Metal-binding</keyword>
<reference evidence="14" key="1">
    <citation type="submission" date="2021-02" db="EMBL/GenBank/DDBJ databases">
        <authorList>
            <person name="Nowell W R."/>
        </authorList>
    </citation>
    <scope>NUCLEOTIDE SEQUENCE</scope>
</reference>
<protein>
    <recommendedName>
        <fullName evidence="1">protein-disulfide reductase</fullName>
        <ecNumber evidence="1">1.8.1.8</ecNumber>
    </recommendedName>
</protein>
<dbReference type="InterPro" id="IPR012336">
    <property type="entry name" value="Thioredoxin-like_fold"/>
</dbReference>
<dbReference type="InterPro" id="IPR013766">
    <property type="entry name" value="Thioredoxin_domain"/>
</dbReference>
<dbReference type="InterPro" id="IPR000433">
    <property type="entry name" value="Znf_ZZ"/>
</dbReference>
<evidence type="ECO:0000256" key="10">
    <source>
        <dbReference type="ARBA" id="ARBA00047804"/>
    </source>
</evidence>
<keyword evidence="6" id="KW-0560">Oxidoreductase</keyword>
<evidence type="ECO:0000256" key="4">
    <source>
        <dbReference type="ARBA" id="ARBA00022771"/>
    </source>
</evidence>
<evidence type="ECO:0000256" key="11">
    <source>
        <dbReference type="PROSITE-ProRule" id="PRU00228"/>
    </source>
</evidence>
<dbReference type="PROSITE" id="PS50135">
    <property type="entry name" value="ZF_ZZ_2"/>
    <property type="match status" value="1"/>
</dbReference>
<accession>A0A8S2D2L1</accession>
<dbReference type="SUPFAM" id="SSF57850">
    <property type="entry name" value="RING/U-box"/>
    <property type="match status" value="2"/>
</dbReference>
<dbReference type="EMBL" id="CAJNOK010001016">
    <property type="protein sequence ID" value="CAF0788471.1"/>
    <property type="molecule type" value="Genomic_DNA"/>
</dbReference>
<evidence type="ECO:0000313" key="16">
    <source>
        <dbReference type="Proteomes" id="UP000677228"/>
    </source>
</evidence>
<dbReference type="GO" id="GO:0047134">
    <property type="term" value="F:protein-disulfide reductase [NAD(P)H] activity"/>
    <property type="evidence" value="ECO:0007669"/>
    <property type="project" value="UniProtKB-EC"/>
</dbReference>
<evidence type="ECO:0000259" key="12">
    <source>
        <dbReference type="PROSITE" id="PS50135"/>
    </source>
</evidence>
<dbReference type="PROSITE" id="PS51352">
    <property type="entry name" value="THIOREDOXIN_2"/>
    <property type="match status" value="2"/>
</dbReference>
<proteinExistence type="inferred from homology"/>
<comment type="catalytic activity">
    <reaction evidence="10">
        <text>[protein]-dithiol + NADP(+) = [protein]-disulfide + NADPH + H(+)</text>
        <dbReference type="Rhea" id="RHEA:18753"/>
        <dbReference type="Rhea" id="RHEA-COMP:10593"/>
        <dbReference type="Rhea" id="RHEA-COMP:10594"/>
        <dbReference type="ChEBI" id="CHEBI:15378"/>
        <dbReference type="ChEBI" id="CHEBI:29950"/>
        <dbReference type="ChEBI" id="CHEBI:50058"/>
        <dbReference type="ChEBI" id="CHEBI:57783"/>
        <dbReference type="ChEBI" id="CHEBI:58349"/>
        <dbReference type="EC" id="1.8.1.8"/>
    </reaction>
</comment>
<dbReference type="SUPFAM" id="SSF52833">
    <property type="entry name" value="Thioredoxin-like"/>
    <property type="match status" value="2"/>
</dbReference>
<keyword evidence="5" id="KW-0862">Zinc</keyword>
<dbReference type="PANTHER" id="PTHR13871:SF96">
    <property type="entry name" value="THIOREDOXIN DOMAIN-CONTAINING PROTEIN"/>
    <property type="match status" value="1"/>
</dbReference>
<evidence type="ECO:0000256" key="9">
    <source>
        <dbReference type="ARBA" id="ARBA00047388"/>
    </source>
</evidence>
<sequence length="428" mass="49056">MTSAVELVGTELLNGSTDPAKFDPKQLKGTYIGLYFSAHWCGPCRNFTPTLAEAYKQVKSDTFDIVFVSADENQASFDKYYKQMPWKAIPFEDRTLADKLNGKYDIQGIPSLIILKPDGSILTEDGDQELRKKGKDAILKWSKGQSIYWSREAKEGEHTWNYISCDNCDMKPIIGVRYGCMNAHCNNYNSCQQCKEKNLHEHELVRYLIPKEKYSWSELFGGNKVELLDQNDRKIMLDSLKDKYLGLYFSAHWCPPCRHYTPQLAEIYKESVAANLPFDIVFLSSDQDQASFNEYYKEMPWKAVPFENRMIKQRLSAYYKIQGIPSLVIIKPSGETLTTKGRGDIDRNKLKAIETWVKGEIVKYDPVKPEDFVWNSVSCDGCSMGPLVGLRYHCETCGNYDLCAACKNKGHEHELELIDMPTEDDDED</sequence>
<dbReference type="EC" id="1.8.1.8" evidence="1"/>
<evidence type="ECO:0000259" key="13">
    <source>
        <dbReference type="PROSITE" id="PS51352"/>
    </source>
</evidence>
<gene>
    <name evidence="14" type="ORF">OVA965_LOCUS4007</name>
    <name evidence="15" type="ORF">TMI583_LOCUS4005</name>
</gene>
<keyword evidence="3" id="KW-0677">Repeat</keyword>
<dbReference type="GO" id="GO:0008270">
    <property type="term" value="F:zinc ion binding"/>
    <property type="evidence" value="ECO:0007669"/>
    <property type="project" value="UniProtKB-KW"/>
</dbReference>
<dbReference type="Proteomes" id="UP000682733">
    <property type="component" value="Unassembled WGS sequence"/>
</dbReference>
<evidence type="ECO:0000313" key="14">
    <source>
        <dbReference type="EMBL" id="CAF0788471.1"/>
    </source>
</evidence>
<dbReference type="CDD" id="cd02249">
    <property type="entry name" value="ZZ"/>
    <property type="match status" value="1"/>
</dbReference>
<evidence type="ECO:0000256" key="3">
    <source>
        <dbReference type="ARBA" id="ARBA00022737"/>
    </source>
</evidence>
<evidence type="ECO:0000256" key="5">
    <source>
        <dbReference type="ARBA" id="ARBA00022833"/>
    </source>
</evidence>
<comment type="catalytic activity">
    <reaction evidence="9">
        <text>[protein]-dithiol + NAD(+) = [protein]-disulfide + NADH + H(+)</text>
        <dbReference type="Rhea" id="RHEA:18749"/>
        <dbReference type="Rhea" id="RHEA-COMP:10593"/>
        <dbReference type="Rhea" id="RHEA-COMP:10594"/>
        <dbReference type="ChEBI" id="CHEBI:15378"/>
        <dbReference type="ChEBI" id="CHEBI:29950"/>
        <dbReference type="ChEBI" id="CHEBI:50058"/>
        <dbReference type="ChEBI" id="CHEBI:57540"/>
        <dbReference type="ChEBI" id="CHEBI:57945"/>
        <dbReference type="EC" id="1.8.1.8"/>
    </reaction>
</comment>
<dbReference type="InterPro" id="IPR036249">
    <property type="entry name" value="Thioredoxin-like_sf"/>
</dbReference>
<dbReference type="InterPro" id="IPR043145">
    <property type="entry name" value="Znf_ZZ_sf"/>
</dbReference>
<keyword evidence="4 11" id="KW-0863">Zinc-finger</keyword>
<evidence type="ECO:0000256" key="8">
    <source>
        <dbReference type="ARBA" id="ARBA00025782"/>
    </source>
</evidence>
<name>A0A8S2D2L1_9BILA</name>
<dbReference type="Gene3D" id="3.40.30.10">
    <property type="entry name" value="Glutaredoxin"/>
    <property type="match status" value="2"/>
</dbReference>
<dbReference type="PANTHER" id="PTHR13871">
    <property type="entry name" value="THIOREDOXIN"/>
    <property type="match status" value="1"/>
</dbReference>
<feature type="domain" description="ZZ-type" evidence="12">
    <location>
        <begin position="374"/>
        <end position="428"/>
    </location>
</feature>
<evidence type="ECO:0000256" key="6">
    <source>
        <dbReference type="ARBA" id="ARBA00023002"/>
    </source>
</evidence>
<comment type="caution">
    <text evidence="14">The sequence shown here is derived from an EMBL/GenBank/DDBJ whole genome shotgun (WGS) entry which is preliminary data.</text>
</comment>
<dbReference type="InterPro" id="IPR052259">
    <property type="entry name" value="Nucleoredoxin-like"/>
</dbReference>
<dbReference type="Proteomes" id="UP000677228">
    <property type="component" value="Unassembled WGS sequence"/>
</dbReference>
<comment type="similarity">
    <text evidence="8">Belongs to the nucleoredoxin family.</text>
</comment>
<dbReference type="PROSITE" id="PS01357">
    <property type="entry name" value="ZF_ZZ_1"/>
    <property type="match status" value="1"/>
</dbReference>
<dbReference type="EMBL" id="CAJOBA010001016">
    <property type="protein sequence ID" value="CAF3570904.1"/>
    <property type="molecule type" value="Genomic_DNA"/>
</dbReference>
<feature type="domain" description="Thioredoxin" evidence="13">
    <location>
        <begin position="1"/>
        <end position="140"/>
    </location>
</feature>